<dbReference type="Gene3D" id="2.60.120.10">
    <property type="entry name" value="Jelly Rolls"/>
    <property type="match status" value="2"/>
</dbReference>
<dbReference type="GO" id="GO:0005829">
    <property type="term" value="C:cytosol"/>
    <property type="evidence" value="ECO:0007669"/>
    <property type="project" value="TreeGrafter"/>
</dbReference>
<protein>
    <recommendedName>
        <fullName evidence="6">Mannose-6-phosphate isomerase</fullName>
        <ecNumber evidence="5">5.3.1.8</ecNumber>
    </recommendedName>
    <alternativeName>
        <fullName evidence="10">Phosphohexomutase</fullName>
    </alternativeName>
    <alternativeName>
        <fullName evidence="11">Phosphomannose isomerase</fullName>
    </alternativeName>
</protein>
<dbReference type="PIRSF" id="PIRSF001480">
    <property type="entry name" value="Mannose-6-phosphate_isomerase"/>
    <property type="match status" value="1"/>
</dbReference>
<dbReference type="Pfam" id="PF20511">
    <property type="entry name" value="PMI_typeI_cat"/>
    <property type="match status" value="1"/>
</dbReference>
<evidence type="ECO:0000256" key="3">
    <source>
        <dbReference type="ARBA" id="ARBA00004666"/>
    </source>
</evidence>
<evidence type="ECO:0000256" key="8">
    <source>
        <dbReference type="ARBA" id="ARBA00022833"/>
    </source>
</evidence>
<dbReference type="NCBIfam" id="TIGR00218">
    <property type="entry name" value="manA"/>
    <property type="match status" value="1"/>
</dbReference>
<dbReference type="Proteomes" id="UP000785200">
    <property type="component" value="Unassembled WGS sequence"/>
</dbReference>
<evidence type="ECO:0000256" key="11">
    <source>
        <dbReference type="ARBA" id="ARBA00030762"/>
    </source>
</evidence>
<feature type="binding site" evidence="12">
    <location>
        <position position="260"/>
    </location>
    <ligand>
        <name>Zn(2+)</name>
        <dbReference type="ChEBI" id="CHEBI:29105"/>
    </ligand>
</feature>
<dbReference type="InterPro" id="IPR001250">
    <property type="entry name" value="Man6P_Isoase-1"/>
</dbReference>
<dbReference type="EC" id="5.3.1.8" evidence="5"/>
<evidence type="ECO:0000256" key="12">
    <source>
        <dbReference type="PIRSR" id="PIRSR001480-2"/>
    </source>
</evidence>
<feature type="binding site" evidence="12">
    <location>
        <position position="110"/>
    </location>
    <ligand>
        <name>Zn(2+)</name>
        <dbReference type="ChEBI" id="CHEBI:29105"/>
    </ligand>
</feature>
<evidence type="ECO:0000256" key="5">
    <source>
        <dbReference type="ARBA" id="ARBA00011956"/>
    </source>
</evidence>
<comment type="caution">
    <text evidence="14">The sequence shown here is derived from an EMBL/GenBank/DDBJ whole genome shotgun (WGS) entry which is preliminary data.</text>
</comment>
<dbReference type="GO" id="GO:0008270">
    <property type="term" value="F:zinc ion binding"/>
    <property type="evidence" value="ECO:0007669"/>
    <property type="project" value="InterPro"/>
</dbReference>
<feature type="binding site" evidence="12">
    <location>
        <position position="108"/>
    </location>
    <ligand>
        <name>Zn(2+)</name>
        <dbReference type="ChEBI" id="CHEBI:29105"/>
    </ligand>
</feature>
<dbReference type="PANTHER" id="PTHR10309:SF4">
    <property type="entry name" value="MANNOSE-6-PHOSPHATE ISOMERASE"/>
    <property type="match status" value="1"/>
</dbReference>
<accession>A0A9P7AVM1</accession>
<dbReference type="EMBL" id="VNKQ01000013">
    <property type="protein sequence ID" value="KAG0647430.1"/>
    <property type="molecule type" value="Genomic_DNA"/>
</dbReference>
<feature type="binding site" evidence="12">
    <location>
        <position position="135"/>
    </location>
    <ligand>
        <name>Zn(2+)</name>
        <dbReference type="ChEBI" id="CHEBI:29105"/>
    </ligand>
</feature>
<organism evidence="14 15">
    <name type="scientific">Hyphodiscus hymeniophilus</name>
    <dbReference type="NCBI Taxonomy" id="353542"/>
    <lineage>
        <taxon>Eukaryota</taxon>
        <taxon>Fungi</taxon>
        <taxon>Dikarya</taxon>
        <taxon>Ascomycota</taxon>
        <taxon>Pezizomycotina</taxon>
        <taxon>Leotiomycetes</taxon>
        <taxon>Helotiales</taxon>
        <taxon>Hyphodiscaceae</taxon>
        <taxon>Hyphodiscus</taxon>
    </lineage>
</organism>
<comment type="function">
    <text evidence="2">Involved in the synthesis of the GDP-mannose and dolichol-phosphate-mannose required for a number of critical mannosyl transfer reactions.</text>
</comment>
<evidence type="ECO:0000256" key="4">
    <source>
        <dbReference type="ARBA" id="ARBA00010772"/>
    </source>
</evidence>
<gene>
    <name evidence="14" type="ORF">D0Z07_7231</name>
</gene>
<evidence type="ECO:0000256" key="7">
    <source>
        <dbReference type="ARBA" id="ARBA00022723"/>
    </source>
</evidence>
<keyword evidence="8 12" id="KW-0862">Zinc</keyword>
<comment type="cofactor">
    <cofactor evidence="12">
        <name>Zn(2+)</name>
        <dbReference type="ChEBI" id="CHEBI:29105"/>
    </cofactor>
    <text evidence="12">Binds 1 zinc ion per subunit.</text>
</comment>
<evidence type="ECO:0000313" key="14">
    <source>
        <dbReference type="EMBL" id="KAG0647430.1"/>
    </source>
</evidence>
<evidence type="ECO:0000256" key="2">
    <source>
        <dbReference type="ARBA" id="ARBA00002564"/>
    </source>
</evidence>
<dbReference type="CDD" id="cd07011">
    <property type="entry name" value="cupin_PMI_type_I_N"/>
    <property type="match status" value="1"/>
</dbReference>
<dbReference type="GO" id="GO:0004476">
    <property type="term" value="F:mannose-6-phosphate isomerase activity"/>
    <property type="evidence" value="ECO:0007669"/>
    <property type="project" value="UniProtKB-EC"/>
</dbReference>
<dbReference type="GO" id="GO:0009298">
    <property type="term" value="P:GDP-mannose biosynthetic process"/>
    <property type="evidence" value="ECO:0007669"/>
    <property type="project" value="InterPro"/>
</dbReference>
<dbReference type="PANTHER" id="PTHR10309">
    <property type="entry name" value="MANNOSE-6-PHOSPHATE ISOMERASE"/>
    <property type="match status" value="1"/>
</dbReference>
<evidence type="ECO:0000259" key="13">
    <source>
        <dbReference type="Pfam" id="PF20511"/>
    </source>
</evidence>
<comment type="catalytic activity">
    <reaction evidence="1">
        <text>D-mannose 6-phosphate = D-fructose 6-phosphate</text>
        <dbReference type="Rhea" id="RHEA:12356"/>
        <dbReference type="ChEBI" id="CHEBI:58735"/>
        <dbReference type="ChEBI" id="CHEBI:61527"/>
        <dbReference type="EC" id="5.3.1.8"/>
    </reaction>
</comment>
<sequence length="405" mass="45199">MTDNVFQLSCQCNNYPWGKKGQESLAAKLCEKTPGTGFELDNGKEYAEMWMGDYPDLPTKSLKTGELLETILTKNKEILLGKNCIEKFGTQLPFLPKILSIQKALPLQIHPNKDLASRLHQENPEQFTDDNHKPEIAIALSRFEAFAGWKPLSEVQTLFKLQPLQRFLARTYTTFGDETLRSVTQAILEASDEVIAETQKALAAISREEYGEQAYILDLLPRLQQQYSQEDPGNLVALLCMNYMDLSPGESIYIPADGIHAYLSGDIIECMARSNNVLNTGFCPTADRDNIKLFTSSLTFSTHSVEDMLLKSKPSPRSGKGKSLEYAPPMSEFNMLRTVLGKDEMEIIRAVDGPMVMLVTSGNGSMKADGKIHDIKEGYVFFIGQGVELVYETETGLEVYAAYAE</sequence>
<dbReference type="GO" id="GO:0005975">
    <property type="term" value="P:carbohydrate metabolic process"/>
    <property type="evidence" value="ECO:0007669"/>
    <property type="project" value="InterPro"/>
</dbReference>
<dbReference type="InterPro" id="IPR014710">
    <property type="entry name" value="RmlC-like_jellyroll"/>
</dbReference>
<dbReference type="OrthoDB" id="6605218at2759"/>
<dbReference type="SUPFAM" id="SSF51182">
    <property type="entry name" value="RmlC-like cupins"/>
    <property type="match status" value="1"/>
</dbReference>
<evidence type="ECO:0000256" key="1">
    <source>
        <dbReference type="ARBA" id="ARBA00000757"/>
    </source>
</evidence>
<dbReference type="Gene3D" id="1.10.441.10">
    <property type="entry name" value="Phosphomannose Isomerase, domain 2"/>
    <property type="match status" value="1"/>
</dbReference>
<feature type="domain" description="Phosphomannose isomerase type I catalytic" evidence="13">
    <location>
        <begin position="5"/>
        <end position="152"/>
    </location>
</feature>
<keyword evidence="7 12" id="KW-0479">Metal-binding</keyword>
<reference evidence="14" key="1">
    <citation type="submission" date="2019-07" db="EMBL/GenBank/DDBJ databases">
        <title>Hyphodiscus hymeniophilus genome sequencing and assembly.</title>
        <authorList>
            <person name="Kramer G."/>
            <person name="Nodwell J."/>
        </authorList>
    </citation>
    <scope>NUCLEOTIDE SEQUENCE</scope>
    <source>
        <strain evidence="14">ATCC 34498</strain>
    </source>
</reference>
<evidence type="ECO:0000256" key="10">
    <source>
        <dbReference type="ARBA" id="ARBA00029741"/>
    </source>
</evidence>
<dbReference type="InterPro" id="IPR016305">
    <property type="entry name" value="Mannose-6-P_Isomerase"/>
</dbReference>
<comment type="similarity">
    <text evidence="4">Belongs to the mannose-6-phosphate isomerase type 1 family.</text>
</comment>
<comment type="pathway">
    <text evidence="3">Nucleotide-sugar biosynthesis; GDP-alpha-D-mannose biosynthesis; alpha-D-mannose 1-phosphate from D-fructose 6-phosphate: step 1/2.</text>
</comment>
<dbReference type="AlphaFoldDB" id="A0A9P7AVM1"/>
<evidence type="ECO:0000256" key="9">
    <source>
        <dbReference type="ARBA" id="ARBA00023235"/>
    </source>
</evidence>
<keyword evidence="9 14" id="KW-0413">Isomerase</keyword>
<proteinExistence type="inferred from homology"/>
<evidence type="ECO:0000313" key="15">
    <source>
        <dbReference type="Proteomes" id="UP000785200"/>
    </source>
</evidence>
<dbReference type="InterPro" id="IPR046457">
    <property type="entry name" value="PMI_typeI_cat"/>
</dbReference>
<evidence type="ECO:0000256" key="6">
    <source>
        <dbReference type="ARBA" id="ARBA00018236"/>
    </source>
</evidence>
<name>A0A9P7AVM1_9HELO</name>
<dbReference type="InterPro" id="IPR011051">
    <property type="entry name" value="RmlC_Cupin_sf"/>
</dbReference>
<keyword evidence="15" id="KW-1185">Reference proteome</keyword>
<dbReference type="PRINTS" id="PR00714">
    <property type="entry name" value="MAN6PISMRASE"/>
</dbReference>